<dbReference type="STRING" id="551996.SAMN05192573_11038"/>
<keyword evidence="2" id="KW-1185">Reference proteome</keyword>
<reference evidence="2" key="1">
    <citation type="submission" date="2016-10" db="EMBL/GenBank/DDBJ databases">
        <authorList>
            <person name="Varghese N."/>
            <person name="Submissions S."/>
        </authorList>
    </citation>
    <scope>NUCLEOTIDE SEQUENCE [LARGE SCALE GENOMIC DNA]</scope>
    <source>
        <strain evidence="2">Gh-67</strain>
    </source>
</reference>
<evidence type="ECO:0008006" key="3">
    <source>
        <dbReference type="Google" id="ProtNLM"/>
    </source>
</evidence>
<gene>
    <name evidence="1" type="ORF">SAMN05192573_11038</name>
</gene>
<protein>
    <recommendedName>
        <fullName evidence="3">Lipoprotein</fullName>
    </recommendedName>
</protein>
<dbReference type="Proteomes" id="UP000199705">
    <property type="component" value="Unassembled WGS sequence"/>
</dbReference>
<accession>A0A1G8CTR5</accession>
<name>A0A1G8CTR5_9SPHI</name>
<dbReference type="EMBL" id="FNCG01000010">
    <property type="protein sequence ID" value="SDH48866.1"/>
    <property type="molecule type" value="Genomic_DNA"/>
</dbReference>
<proteinExistence type="predicted"/>
<dbReference type="AlphaFoldDB" id="A0A1G8CTR5"/>
<dbReference type="PROSITE" id="PS51257">
    <property type="entry name" value="PROKAR_LIPOPROTEIN"/>
    <property type="match status" value="1"/>
</dbReference>
<organism evidence="1 2">
    <name type="scientific">Mucilaginibacter gossypii</name>
    <dbReference type="NCBI Taxonomy" id="551996"/>
    <lineage>
        <taxon>Bacteria</taxon>
        <taxon>Pseudomonadati</taxon>
        <taxon>Bacteroidota</taxon>
        <taxon>Sphingobacteriia</taxon>
        <taxon>Sphingobacteriales</taxon>
        <taxon>Sphingobacteriaceae</taxon>
        <taxon>Mucilaginibacter</taxon>
    </lineage>
</organism>
<evidence type="ECO:0000313" key="2">
    <source>
        <dbReference type="Proteomes" id="UP000199705"/>
    </source>
</evidence>
<sequence>MKKLMIGSIVSLTVGLFAGCGPKNHEGTYVANVKSEYSVAEDTIVLKGNIITNRVGYRRILNGEFKPKEFSLKKWILNAPDAPIIEFGEHQITIGKTVYKQIDQ</sequence>
<evidence type="ECO:0000313" key="1">
    <source>
        <dbReference type="EMBL" id="SDH48866.1"/>
    </source>
</evidence>
<dbReference type="RefSeq" id="WP_091170456.1">
    <property type="nucleotide sequence ID" value="NZ_FNCG01000010.1"/>
</dbReference>